<gene>
    <name evidence="1" type="ORF">METZ01_LOCUS137788</name>
</gene>
<organism evidence="1">
    <name type="scientific">marine metagenome</name>
    <dbReference type="NCBI Taxonomy" id="408172"/>
    <lineage>
        <taxon>unclassified sequences</taxon>
        <taxon>metagenomes</taxon>
        <taxon>ecological metagenomes</taxon>
    </lineage>
</organism>
<sequence>MNGQDKKDLNVILERMDQADKDRDKIHDDIKFIKENMFNPHEGLWSETKQNSQFREDTKKWRGVIGAGFIGLFVKQVYDLFT</sequence>
<dbReference type="EMBL" id="UINC01020163">
    <property type="protein sequence ID" value="SVA84934.1"/>
    <property type="molecule type" value="Genomic_DNA"/>
</dbReference>
<proteinExistence type="predicted"/>
<name>A0A381Z706_9ZZZZ</name>
<evidence type="ECO:0000313" key="1">
    <source>
        <dbReference type="EMBL" id="SVA84934.1"/>
    </source>
</evidence>
<reference evidence="1" key="1">
    <citation type="submission" date="2018-05" db="EMBL/GenBank/DDBJ databases">
        <authorList>
            <person name="Lanie J.A."/>
            <person name="Ng W.-L."/>
            <person name="Kazmierczak K.M."/>
            <person name="Andrzejewski T.M."/>
            <person name="Davidsen T.M."/>
            <person name="Wayne K.J."/>
            <person name="Tettelin H."/>
            <person name="Glass J.I."/>
            <person name="Rusch D."/>
            <person name="Podicherti R."/>
            <person name="Tsui H.-C.T."/>
            <person name="Winkler M.E."/>
        </authorList>
    </citation>
    <scope>NUCLEOTIDE SEQUENCE</scope>
</reference>
<protein>
    <submittedName>
        <fullName evidence="1">Uncharacterized protein</fullName>
    </submittedName>
</protein>
<dbReference type="AlphaFoldDB" id="A0A381Z706"/>
<accession>A0A381Z706</accession>